<evidence type="ECO:0000256" key="3">
    <source>
        <dbReference type="ARBA" id="ARBA00023125"/>
    </source>
</evidence>
<evidence type="ECO:0000259" key="5">
    <source>
        <dbReference type="PROSITE" id="PS50931"/>
    </source>
</evidence>
<evidence type="ECO:0000256" key="1">
    <source>
        <dbReference type="ARBA" id="ARBA00009437"/>
    </source>
</evidence>
<dbReference type="Gene3D" id="1.10.10.10">
    <property type="entry name" value="Winged helix-like DNA-binding domain superfamily/Winged helix DNA-binding domain"/>
    <property type="match status" value="1"/>
</dbReference>
<dbReference type="PRINTS" id="PR00039">
    <property type="entry name" value="HTHLYSR"/>
</dbReference>
<reference evidence="6" key="1">
    <citation type="submission" date="2024-06" db="EMBL/GenBank/DDBJ databases">
        <title>Genome sequence of Vogesella sp. MAHUQ-64.</title>
        <authorList>
            <person name="Huq M.A."/>
        </authorList>
    </citation>
    <scope>NUCLEOTIDE SEQUENCE</scope>
    <source>
        <strain evidence="6">MAHUQ-64</strain>
    </source>
</reference>
<comment type="similarity">
    <text evidence="1">Belongs to the LysR transcriptional regulatory family.</text>
</comment>
<sequence>MATDLDTGLLRAFVTVLRAGSINRAASGLARTQPALSQQIRKLEEHVGQTLLLRSPRGIVPTMAGAALLPYAERILALTDELVPGCGAGEQDEDRCYHIGLIEDVVGARLVTVLSDFIAAHPRWQLSITVASTTRLGELLAVGELDLIIADPAWPLGLTPRWQVSCPLLWAGLTTLDLTTSTLPLVLFAAPCLWRDISLASLQQAGVAWRCVFESANLQAVQVALQAGLGISALLAGTLPAGVQVLRHEHLPDLPPVQLALYTRDGAESGVEQLSRLFYREISGLSLRVEPVGASYP</sequence>
<dbReference type="SUPFAM" id="SSF53850">
    <property type="entry name" value="Periplasmic binding protein-like II"/>
    <property type="match status" value="1"/>
</dbReference>
<gene>
    <name evidence="6" type="ORF">ABNW52_16575</name>
</gene>
<evidence type="ECO:0000256" key="2">
    <source>
        <dbReference type="ARBA" id="ARBA00023015"/>
    </source>
</evidence>
<dbReference type="Pfam" id="PF00126">
    <property type="entry name" value="HTH_1"/>
    <property type="match status" value="1"/>
</dbReference>
<organism evidence="6 7">
    <name type="scientific">Vogesella oryzagri</name>
    <dbReference type="NCBI Taxonomy" id="3160864"/>
    <lineage>
        <taxon>Bacteria</taxon>
        <taxon>Pseudomonadati</taxon>
        <taxon>Pseudomonadota</taxon>
        <taxon>Betaproteobacteria</taxon>
        <taxon>Neisseriales</taxon>
        <taxon>Chromobacteriaceae</taxon>
        <taxon>Vogesella</taxon>
    </lineage>
</organism>
<evidence type="ECO:0000313" key="6">
    <source>
        <dbReference type="EMBL" id="MEQ6292231.1"/>
    </source>
</evidence>
<protein>
    <submittedName>
        <fullName evidence="6">LysR family transcriptional regulator</fullName>
    </submittedName>
</protein>
<dbReference type="InterPro" id="IPR005119">
    <property type="entry name" value="LysR_subst-bd"/>
</dbReference>
<feature type="domain" description="HTH lysR-type" evidence="5">
    <location>
        <begin position="5"/>
        <end position="62"/>
    </location>
</feature>
<keyword evidence="4" id="KW-0804">Transcription</keyword>
<proteinExistence type="inferred from homology"/>
<dbReference type="InterPro" id="IPR036388">
    <property type="entry name" value="WH-like_DNA-bd_sf"/>
</dbReference>
<dbReference type="PANTHER" id="PTHR30579">
    <property type="entry name" value="TRANSCRIPTIONAL REGULATOR"/>
    <property type="match status" value="1"/>
</dbReference>
<evidence type="ECO:0000313" key="7">
    <source>
        <dbReference type="Proteomes" id="UP001433638"/>
    </source>
</evidence>
<dbReference type="Gene3D" id="3.40.190.10">
    <property type="entry name" value="Periplasmic binding protein-like II"/>
    <property type="match status" value="2"/>
</dbReference>
<keyword evidence="3" id="KW-0238">DNA-binding</keyword>
<dbReference type="SUPFAM" id="SSF46785">
    <property type="entry name" value="Winged helix' DNA-binding domain"/>
    <property type="match status" value="1"/>
</dbReference>
<dbReference type="Pfam" id="PF03466">
    <property type="entry name" value="LysR_substrate"/>
    <property type="match status" value="1"/>
</dbReference>
<dbReference type="PROSITE" id="PS50931">
    <property type="entry name" value="HTH_LYSR"/>
    <property type="match status" value="1"/>
</dbReference>
<dbReference type="PANTHER" id="PTHR30579:SF7">
    <property type="entry name" value="HTH-TYPE TRANSCRIPTIONAL REGULATOR LRHA-RELATED"/>
    <property type="match status" value="1"/>
</dbReference>
<dbReference type="InterPro" id="IPR036390">
    <property type="entry name" value="WH_DNA-bd_sf"/>
</dbReference>
<dbReference type="RefSeq" id="WP_349590214.1">
    <property type="nucleotide sequence ID" value="NZ_JBEFLD010000009.1"/>
</dbReference>
<dbReference type="Proteomes" id="UP001433638">
    <property type="component" value="Unassembled WGS sequence"/>
</dbReference>
<dbReference type="InterPro" id="IPR000847">
    <property type="entry name" value="LysR_HTH_N"/>
</dbReference>
<evidence type="ECO:0000256" key="4">
    <source>
        <dbReference type="ARBA" id="ARBA00023163"/>
    </source>
</evidence>
<dbReference type="EMBL" id="JBEFLD010000009">
    <property type="protein sequence ID" value="MEQ6292231.1"/>
    <property type="molecule type" value="Genomic_DNA"/>
</dbReference>
<comment type="caution">
    <text evidence="6">The sequence shown here is derived from an EMBL/GenBank/DDBJ whole genome shotgun (WGS) entry which is preliminary data.</text>
</comment>
<keyword evidence="7" id="KW-1185">Reference proteome</keyword>
<keyword evidence="2" id="KW-0805">Transcription regulation</keyword>
<name>A0ABV1M7Q1_9NEIS</name>
<accession>A0ABV1M7Q1</accession>
<dbReference type="InterPro" id="IPR050176">
    <property type="entry name" value="LTTR"/>
</dbReference>